<dbReference type="Proteomes" id="UP001055072">
    <property type="component" value="Unassembled WGS sequence"/>
</dbReference>
<organism evidence="1 2">
    <name type="scientific">Irpex rosettiformis</name>
    <dbReference type="NCBI Taxonomy" id="378272"/>
    <lineage>
        <taxon>Eukaryota</taxon>
        <taxon>Fungi</taxon>
        <taxon>Dikarya</taxon>
        <taxon>Basidiomycota</taxon>
        <taxon>Agaricomycotina</taxon>
        <taxon>Agaricomycetes</taxon>
        <taxon>Polyporales</taxon>
        <taxon>Irpicaceae</taxon>
        <taxon>Irpex</taxon>
    </lineage>
</organism>
<comment type="caution">
    <text evidence="1">The sequence shown here is derived from an EMBL/GenBank/DDBJ whole genome shotgun (WGS) entry which is preliminary data.</text>
</comment>
<accession>A0ACB8U1A3</accession>
<evidence type="ECO:0000313" key="2">
    <source>
        <dbReference type="Proteomes" id="UP001055072"/>
    </source>
</evidence>
<reference evidence="1" key="1">
    <citation type="journal article" date="2021" name="Environ. Microbiol.">
        <title>Gene family expansions and transcriptome signatures uncover fungal adaptations to wood decay.</title>
        <authorList>
            <person name="Hage H."/>
            <person name="Miyauchi S."/>
            <person name="Viragh M."/>
            <person name="Drula E."/>
            <person name="Min B."/>
            <person name="Chaduli D."/>
            <person name="Navarro D."/>
            <person name="Favel A."/>
            <person name="Norest M."/>
            <person name="Lesage-Meessen L."/>
            <person name="Balint B."/>
            <person name="Merenyi Z."/>
            <person name="de Eugenio L."/>
            <person name="Morin E."/>
            <person name="Martinez A.T."/>
            <person name="Baldrian P."/>
            <person name="Stursova M."/>
            <person name="Martinez M.J."/>
            <person name="Novotny C."/>
            <person name="Magnuson J.K."/>
            <person name="Spatafora J.W."/>
            <person name="Maurice S."/>
            <person name="Pangilinan J."/>
            <person name="Andreopoulos W."/>
            <person name="LaButti K."/>
            <person name="Hundley H."/>
            <person name="Na H."/>
            <person name="Kuo A."/>
            <person name="Barry K."/>
            <person name="Lipzen A."/>
            <person name="Henrissat B."/>
            <person name="Riley R."/>
            <person name="Ahrendt S."/>
            <person name="Nagy L.G."/>
            <person name="Grigoriev I.V."/>
            <person name="Martin F."/>
            <person name="Rosso M.N."/>
        </authorList>
    </citation>
    <scope>NUCLEOTIDE SEQUENCE</scope>
    <source>
        <strain evidence="1">CBS 384.51</strain>
    </source>
</reference>
<dbReference type="EMBL" id="MU274915">
    <property type="protein sequence ID" value="KAI0088021.1"/>
    <property type="molecule type" value="Genomic_DNA"/>
</dbReference>
<gene>
    <name evidence="1" type="ORF">BDY19DRAFT_994439</name>
</gene>
<sequence length="535" mass="59296">MSTIEISKDIQERMLKQLKQFAYNKDSFLSVASPDADTPDDYIPGLYTLGSTYDVLNGKYADSKSALQQVIDWDKTESRVQQYGGKTYSIPKVVNYVSNTTSDYRSYYGKTVTDYTESLSVHAGFEASYPGFSASASADYSESQRENLSNTFTRIMYVVTQYNLSLPPLSQLPSLLKSFFVEELDTLDPVKLYKQYGTHLLTSLTIGGRASFLASTDSRKYSSDMSVEAAAHISAQYLVASGDIDLSASEKQAMESFNESSETSVVTRGGDPRYGNEEFLSHSSDWAASVVEYPEFVDFGSSPCFIGIWELASTEKRRNDLEAAYKQYVKDYKANLELPGPYLRVRRTTDMVEAGAGILDFPTTAVLRFPTNRSGDWYFVSPGATITQIISILQGLPADEYPAVIVSELVPGALAPVKWEKACDSPGARFWRAVPPTSDYVALGAVGMSGDFAQIFNQPPEEVANRFRAVHKSALTSAEYGVQDVYSSPFAENCKIFSVDGQYWYADTAPLNRLDCMRLDPKNVIIEDSKQFVNA</sequence>
<proteinExistence type="predicted"/>
<evidence type="ECO:0000313" key="1">
    <source>
        <dbReference type="EMBL" id="KAI0088021.1"/>
    </source>
</evidence>
<name>A0ACB8U1A3_9APHY</name>
<protein>
    <submittedName>
        <fullName evidence="1">MAC/Perforin domain-containing protein</fullName>
    </submittedName>
</protein>
<keyword evidence="2" id="KW-1185">Reference proteome</keyword>